<evidence type="ECO:0000313" key="7">
    <source>
        <dbReference type="Proteomes" id="UP000253782"/>
    </source>
</evidence>
<keyword evidence="2 4" id="KW-0238">DNA-binding</keyword>
<dbReference type="Gene3D" id="1.10.357.10">
    <property type="entry name" value="Tetracycline Repressor, domain 2"/>
    <property type="match status" value="1"/>
</dbReference>
<organism evidence="6 7">
    <name type="scientific">Dyella tabacisoli</name>
    <dbReference type="NCBI Taxonomy" id="2282381"/>
    <lineage>
        <taxon>Bacteria</taxon>
        <taxon>Pseudomonadati</taxon>
        <taxon>Pseudomonadota</taxon>
        <taxon>Gammaproteobacteria</taxon>
        <taxon>Lysobacterales</taxon>
        <taxon>Rhodanobacteraceae</taxon>
        <taxon>Dyella</taxon>
    </lineage>
</organism>
<evidence type="ECO:0000259" key="5">
    <source>
        <dbReference type="PROSITE" id="PS50977"/>
    </source>
</evidence>
<dbReference type="SUPFAM" id="SSF48498">
    <property type="entry name" value="Tetracyclin repressor-like, C-terminal domain"/>
    <property type="match status" value="1"/>
</dbReference>
<dbReference type="InterPro" id="IPR001647">
    <property type="entry name" value="HTH_TetR"/>
</dbReference>
<name>A0A369UVK5_9GAMM</name>
<comment type="caution">
    <text evidence="6">The sequence shown here is derived from an EMBL/GenBank/DDBJ whole genome shotgun (WGS) entry which is preliminary data.</text>
</comment>
<keyword evidence="1" id="KW-0805">Transcription regulation</keyword>
<evidence type="ECO:0000313" key="6">
    <source>
        <dbReference type="EMBL" id="RDD83630.1"/>
    </source>
</evidence>
<evidence type="ECO:0000256" key="1">
    <source>
        <dbReference type="ARBA" id="ARBA00023015"/>
    </source>
</evidence>
<dbReference type="PRINTS" id="PR00455">
    <property type="entry name" value="HTHTETR"/>
</dbReference>
<dbReference type="InterPro" id="IPR054156">
    <property type="entry name" value="YxaF_TetR_C"/>
</dbReference>
<protein>
    <submittedName>
        <fullName evidence="6">TetR/AcrR family transcriptional regulator</fullName>
    </submittedName>
</protein>
<evidence type="ECO:0000256" key="4">
    <source>
        <dbReference type="PROSITE-ProRule" id="PRU00335"/>
    </source>
</evidence>
<dbReference type="AlphaFoldDB" id="A0A369UVK5"/>
<evidence type="ECO:0000256" key="3">
    <source>
        <dbReference type="ARBA" id="ARBA00023163"/>
    </source>
</evidence>
<dbReference type="PROSITE" id="PS50977">
    <property type="entry name" value="HTH_TETR_2"/>
    <property type="match status" value="1"/>
</dbReference>
<sequence length="183" mass="20823">MPRMKTDSSHLIKVSLSLFRNKGYKRTSMADIGRASGLLKGSIYHHFANKEHLLVEVIGHVIELFEDEVFAPALRTDVGAKERLGAMVDAVESYYIEHRVCALVHLWPDALQESKEAREIIQRFFLRWQSVMADLLVARYGNEEAQRLSADALAKIEGAVIWLQIVGDEETLRRCCDSVRNLL</sequence>
<dbReference type="InterPro" id="IPR036271">
    <property type="entry name" value="Tet_transcr_reg_TetR-rel_C_sf"/>
</dbReference>
<dbReference type="OrthoDB" id="9809772at2"/>
<dbReference type="PANTHER" id="PTHR47506">
    <property type="entry name" value="TRANSCRIPTIONAL REGULATORY PROTEIN"/>
    <property type="match status" value="1"/>
</dbReference>
<dbReference type="PANTHER" id="PTHR47506:SF1">
    <property type="entry name" value="HTH-TYPE TRANSCRIPTIONAL REGULATOR YJDC"/>
    <property type="match status" value="1"/>
</dbReference>
<dbReference type="Pfam" id="PF00440">
    <property type="entry name" value="TetR_N"/>
    <property type="match status" value="1"/>
</dbReference>
<feature type="DNA-binding region" description="H-T-H motif" evidence="4">
    <location>
        <begin position="28"/>
        <end position="47"/>
    </location>
</feature>
<proteinExistence type="predicted"/>
<evidence type="ECO:0000256" key="2">
    <source>
        <dbReference type="ARBA" id="ARBA00023125"/>
    </source>
</evidence>
<reference evidence="6 7" key="1">
    <citation type="submission" date="2018-07" db="EMBL/GenBank/DDBJ databases">
        <title>Dyella tabacisoli L4-6T, whole genome shotgun sequence.</title>
        <authorList>
            <person name="Zhou X.-K."/>
            <person name="Li W.-J."/>
            <person name="Duan Y.-Q."/>
        </authorList>
    </citation>
    <scope>NUCLEOTIDE SEQUENCE [LARGE SCALE GENOMIC DNA]</scope>
    <source>
        <strain evidence="6 7">L4-6</strain>
    </source>
</reference>
<feature type="domain" description="HTH tetR-type" evidence="5">
    <location>
        <begin position="5"/>
        <end position="65"/>
    </location>
</feature>
<dbReference type="GO" id="GO:0003677">
    <property type="term" value="F:DNA binding"/>
    <property type="evidence" value="ECO:0007669"/>
    <property type="project" value="UniProtKB-UniRule"/>
</dbReference>
<dbReference type="EMBL" id="QQAH01000001">
    <property type="protein sequence ID" value="RDD83630.1"/>
    <property type="molecule type" value="Genomic_DNA"/>
</dbReference>
<keyword evidence="3" id="KW-0804">Transcription</keyword>
<gene>
    <name evidence="6" type="ORF">DVJ77_03385</name>
</gene>
<dbReference type="SUPFAM" id="SSF46689">
    <property type="entry name" value="Homeodomain-like"/>
    <property type="match status" value="1"/>
</dbReference>
<keyword evidence="7" id="KW-1185">Reference proteome</keyword>
<dbReference type="Proteomes" id="UP000253782">
    <property type="component" value="Unassembled WGS sequence"/>
</dbReference>
<dbReference type="Pfam" id="PF21993">
    <property type="entry name" value="TetR_C_13_2"/>
    <property type="match status" value="1"/>
</dbReference>
<dbReference type="InterPro" id="IPR009057">
    <property type="entry name" value="Homeodomain-like_sf"/>
</dbReference>
<accession>A0A369UVK5</accession>